<reference evidence="7 8" key="1">
    <citation type="submission" date="2015-11" db="EMBL/GenBank/DDBJ databases">
        <title>Exploring the genomic traits of fungus-feeding bacterial genus Collimonas.</title>
        <authorList>
            <person name="Song C."/>
            <person name="Schmidt R."/>
            <person name="de Jager V."/>
            <person name="Krzyzanowska D."/>
            <person name="Jongedijk E."/>
            <person name="Cankar K."/>
            <person name="Beekwilder J."/>
            <person name="van Veen A."/>
            <person name="de Boer W."/>
            <person name="van Veen J.A."/>
            <person name="Garbeva P."/>
        </authorList>
    </citation>
    <scope>NUCLEOTIDE SEQUENCE [LARGE SCALE GENOMIC DNA]</scope>
    <source>
        <strain evidence="7 8">Ter6</strain>
    </source>
</reference>
<dbReference type="GO" id="GO:0003677">
    <property type="term" value="F:DNA binding"/>
    <property type="evidence" value="ECO:0007669"/>
    <property type="project" value="UniProtKB-UniRule"/>
</dbReference>
<dbReference type="PATRIC" id="fig|158899.10.peg.3274"/>
<dbReference type="Gene3D" id="1.10.357.10">
    <property type="entry name" value="Tetracycline Repressor, domain 2"/>
    <property type="match status" value="1"/>
</dbReference>
<keyword evidence="3 5" id="KW-0238">DNA-binding</keyword>
<evidence type="ECO:0000259" key="6">
    <source>
        <dbReference type="PROSITE" id="PS50977"/>
    </source>
</evidence>
<dbReference type="PANTHER" id="PTHR47506">
    <property type="entry name" value="TRANSCRIPTIONAL REGULATORY PROTEIN"/>
    <property type="match status" value="1"/>
</dbReference>
<feature type="DNA-binding region" description="H-T-H motif" evidence="5">
    <location>
        <begin position="40"/>
        <end position="59"/>
    </location>
</feature>
<dbReference type="InterPro" id="IPR011075">
    <property type="entry name" value="TetR_C"/>
</dbReference>
<gene>
    <name evidence="7" type="ORF">CFter6_3294</name>
</gene>
<dbReference type="SUPFAM" id="SSF46689">
    <property type="entry name" value="Homeodomain-like"/>
    <property type="match status" value="1"/>
</dbReference>
<sequence>MEMTQDKPRKKAGRPLSFDRELALERAMLVFWRYGYEATSLNDLTSAMGITPPSLYTAFGDKERLFLEAVEYYLAKKPCFFESIVAEPLTAKESIRSYMEVIAISQTDPNQPPGCMVVTSATNCTAASSHVQEVLADYRGQMEAGIKDRLDRGVREGELAADTDTAAMASFFVTVIHGMSTQARDNAGREKLLAIGAQAMRAWPDPL</sequence>
<evidence type="ECO:0000256" key="3">
    <source>
        <dbReference type="ARBA" id="ARBA00023125"/>
    </source>
</evidence>
<organism evidence="7">
    <name type="scientific">Collimonas fungivorans</name>
    <dbReference type="NCBI Taxonomy" id="158899"/>
    <lineage>
        <taxon>Bacteria</taxon>
        <taxon>Pseudomonadati</taxon>
        <taxon>Pseudomonadota</taxon>
        <taxon>Betaproteobacteria</taxon>
        <taxon>Burkholderiales</taxon>
        <taxon>Oxalobacteraceae</taxon>
        <taxon>Collimonas</taxon>
    </lineage>
</organism>
<evidence type="ECO:0000256" key="2">
    <source>
        <dbReference type="ARBA" id="ARBA00023015"/>
    </source>
</evidence>
<protein>
    <submittedName>
        <fullName evidence="7">Bacterial regulatory s, tetR family protein</fullName>
    </submittedName>
</protein>
<dbReference type="SUPFAM" id="SSF48498">
    <property type="entry name" value="Tetracyclin repressor-like, C-terminal domain"/>
    <property type="match status" value="1"/>
</dbReference>
<dbReference type="Gene3D" id="1.10.10.60">
    <property type="entry name" value="Homeodomain-like"/>
    <property type="match status" value="1"/>
</dbReference>
<dbReference type="OrthoDB" id="270177at2"/>
<keyword evidence="4" id="KW-0804">Transcription</keyword>
<dbReference type="InterPro" id="IPR023772">
    <property type="entry name" value="DNA-bd_HTH_TetR-type_CS"/>
</dbReference>
<dbReference type="EMBL" id="CP013232">
    <property type="protein sequence ID" value="AMO95936.1"/>
    <property type="molecule type" value="Genomic_DNA"/>
</dbReference>
<keyword evidence="1" id="KW-0678">Repressor</keyword>
<dbReference type="Proteomes" id="UP000072421">
    <property type="component" value="Chromosome"/>
</dbReference>
<evidence type="ECO:0000313" key="7">
    <source>
        <dbReference type="EMBL" id="AMO95936.1"/>
    </source>
</evidence>
<dbReference type="Pfam" id="PF00440">
    <property type="entry name" value="TetR_N"/>
    <property type="match status" value="1"/>
</dbReference>
<evidence type="ECO:0000313" key="8">
    <source>
        <dbReference type="Proteomes" id="UP000072421"/>
    </source>
</evidence>
<dbReference type="InterPro" id="IPR009057">
    <property type="entry name" value="Homeodomain-like_sf"/>
</dbReference>
<dbReference type="AlphaFoldDB" id="A0A127PDQ7"/>
<proteinExistence type="predicted"/>
<keyword evidence="2" id="KW-0805">Transcription regulation</keyword>
<dbReference type="Pfam" id="PF16925">
    <property type="entry name" value="TetR_C_13"/>
    <property type="match status" value="1"/>
</dbReference>
<name>A0A127PDQ7_9BURK</name>
<feature type="domain" description="HTH tetR-type" evidence="6">
    <location>
        <begin position="17"/>
        <end position="77"/>
    </location>
</feature>
<evidence type="ECO:0000256" key="1">
    <source>
        <dbReference type="ARBA" id="ARBA00022491"/>
    </source>
</evidence>
<evidence type="ECO:0000256" key="4">
    <source>
        <dbReference type="ARBA" id="ARBA00023163"/>
    </source>
</evidence>
<dbReference type="InterPro" id="IPR001647">
    <property type="entry name" value="HTH_TetR"/>
</dbReference>
<dbReference type="InterPro" id="IPR036271">
    <property type="entry name" value="Tet_transcr_reg_TetR-rel_C_sf"/>
</dbReference>
<dbReference type="PROSITE" id="PS50977">
    <property type="entry name" value="HTH_TETR_2"/>
    <property type="match status" value="1"/>
</dbReference>
<dbReference type="RefSeq" id="WP_061540639.1">
    <property type="nucleotide sequence ID" value="NZ_CP013232.1"/>
</dbReference>
<dbReference type="PANTHER" id="PTHR47506:SF1">
    <property type="entry name" value="HTH-TYPE TRANSCRIPTIONAL REGULATOR YJDC"/>
    <property type="match status" value="1"/>
</dbReference>
<accession>A0A127PDQ7</accession>
<dbReference type="PROSITE" id="PS01081">
    <property type="entry name" value="HTH_TETR_1"/>
    <property type="match status" value="1"/>
</dbReference>
<evidence type="ECO:0000256" key="5">
    <source>
        <dbReference type="PROSITE-ProRule" id="PRU00335"/>
    </source>
</evidence>